<comment type="similarity">
    <text evidence="3 11">Belongs to the PIGX family.</text>
</comment>
<reference evidence="12 13" key="1">
    <citation type="journal article" date="2013" name="PLoS Genet.">
        <title>The genome and development-dependent transcriptomes of Pyronema confluens: a window into fungal evolution.</title>
        <authorList>
            <person name="Traeger S."/>
            <person name="Altegoer F."/>
            <person name="Freitag M."/>
            <person name="Gabaldon T."/>
            <person name="Kempken F."/>
            <person name="Kumar A."/>
            <person name="Marcet-Houben M."/>
            <person name="Poggeler S."/>
            <person name="Stajich J.E."/>
            <person name="Nowrousian M."/>
        </authorList>
    </citation>
    <scope>NUCLEOTIDE SEQUENCE [LARGE SCALE GENOMIC DNA]</scope>
    <source>
        <strain evidence="13">CBS 100304</strain>
        <tissue evidence="12">Vegetative mycelium</tissue>
    </source>
</reference>
<proteinExistence type="inferred from homology"/>
<keyword evidence="6 11" id="KW-0812">Transmembrane</keyword>
<evidence type="ECO:0000256" key="4">
    <source>
        <dbReference type="ARBA" id="ARBA00020410"/>
    </source>
</evidence>
<dbReference type="PANTHER" id="PTHR28533:SF1">
    <property type="entry name" value="PROTEIN PBN1"/>
    <property type="match status" value="1"/>
</dbReference>
<evidence type="ECO:0000256" key="10">
    <source>
        <dbReference type="ARBA" id="ARBA00023180"/>
    </source>
</evidence>
<dbReference type="SMART" id="SM00780">
    <property type="entry name" value="PIG-X"/>
    <property type="match status" value="1"/>
</dbReference>
<protein>
    <recommendedName>
        <fullName evidence="4 11">Protein PBN1</fullName>
    </recommendedName>
</protein>
<keyword evidence="8 11" id="KW-1133">Transmembrane helix</keyword>
<keyword evidence="5 11" id="KW-0337">GPI-anchor biosynthesis</keyword>
<name>U4LBW7_PYROM</name>
<evidence type="ECO:0000256" key="6">
    <source>
        <dbReference type="ARBA" id="ARBA00022692"/>
    </source>
</evidence>
<evidence type="ECO:0000313" key="13">
    <source>
        <dbReference type="Proteomes" id="UP000018144"/>
    </source>
</evidence>
<evidence type="ECO:0000256" key="7">
    <source>
        <dbReference type="ARBA" id="ARBA00022824"/>
    </source>
</evidence>
<dbReference type="Proteomes" id="UP000018144">
    <property type="component" value="Unassembled WGS sequence"/>
</dbReference>
<dbReference type="GO" id="GO:0006506">
    <property type="term" value="P:GPI anchor biosynthetic process"/>
    <property type="evidence" value="ECO:0007669"/>
    <property type="project" value="UniProtKB-UniPathway"/>
</dbReference>
<organism evidence="12 13">
    <name type="scientific">Pyronema omphalodes (strain CBS 100304)</name>
    <name type="common">Pyronema confluens</name>
    <dbReference type="NCBI Taxonomy" id="1076935"/>
    <lineage>
        <taxon>Eukaryota</taxon>
        <taxon>Fungi</taxon>
        <taxon>Dikarya</taxon>
        <taxon>Ascomycota</taxon>
        <taxon>Pezizomycotina</taxon>
        <taxon>Pezizomycetes</taxon>
        <taxon>Pezizales</taxon>
        <taxon>Pyronemataceae</taxon>
        <taxon>Pyronema</taxon>
    </lineage>
</organism>
<dbReference type="OMA" id="ALTIEWH"/>
<gene>
    <name evidence="12" type="ORF">PCON_11354</name>
</gene>
<dbReference type="InterPro" id="IPR042322">
    <property type="entry name" value="Pbn1"/>
</dbReference>
<evidence type="ECO:0000256" key="1">
    <source>
        <dbReference type="ARBA" id="ARBA00004643"/>
    </source>
</evidence>
<sequence>MKTRTLFLISTPLEAHPDNFKILPEALEIKSVHAPREDRYVFEYDDLTEELKKVLDGLKGEVSARWTSGAVYEGQNPFAARTPAGLSVVVEKSEDTGDLCPLINTIAPTSACIDAAFTPLPSGSIFYTPTPVPPQLSFLPLLSPEQLTSLTTASYLDLRLSPVTKTLTINAFFPLPPASSAHTIIRPSTHPVEVGVLGLEKPMEESGLALGGLLHQVGHDKKLEPVMFGFANRHHLFPGTFSVDTIKPTGLHPKLQLKLKAKRGEMKPPAEDCTLNAFFMLPRQVFVDKYQISPSNPQLLRELGIRGINVSGEADLEQPDWASVKWGSTLLAELDPSKESIEVPLHLRYLQPEEGRDKMEIQVAAPAVFWACGGESEEAGRLKQSPFERRGLGWEGYFGEMGEGVVYHHLALAGESAYTEIEVPVMDLAYGEYVKYGTAVVVMGGFLWVLMKTFLAGGSKKEGEKKKQ</sequence>
<dbReference type="GO" id="GO:0000030">
    <property type="term" value="F:mannosyltransferase activity"/>
    <property type="evidence" value="ECO:0007669"/>
    <property type="project" value="TreeGrafter"/>
</dbReference>
<evidence type="ECO:0000256" key="5">
    <source>
        <dbReference type="ARBA" id="ARBA00022502"/>
    </source>
</evidence>
<dbReference type="Pfam" id="PF08320">
    <property type="entry name" value="PIG-X"/>
    <property type="match status" value="1"/>
</dbReference>
<evidence type="ECO:0000256" key="3">
    <source>
        <dbReference type="ARBA" id="ARBA00010345"/>
    </source>
</evidence>
<comment type="function">
    <text evidence="11">Required for proper folding and/or the stability of a subset of proteins in the endoplasmic reticulum. Component of glycosylphosphatidylinositol-mannosyltransferase 1 which transfers the first of the 4 mannoses in the GPI-anchor precursors during GPI-anchor biosynthesis. Probably acts by stabilizing the mannosyltransferase GPI14.</text>
</comment>
<dbReference type="GO" id="GO:1990529">
    <property type="term" value="C:glycosylphosphatidylinositol-mannosyltransferase I complex"/>
    <property type="evidence" value="ECO:0007669"/>
    <property type="project" value="TreeGrafter"/>
</dbReference>
<comment type="pathway">
    <text evidence="2 11">Glycolipid biosynthesis; glycosylphosphatidylinositol-anchor biosynthesis.</text>
</comment>
<evidence type="ECO:0000256" key="2">
    <source>
        <dbReference type="ARBA" id="ARBA00004687"/>
    </source>
</evidence>
<dbReference type="GO" id="GO:0005789">
    <property type="term" value="C:endoplasmic reticulum membrane"/>
    <property type="evidence" value="ECO:0007669"/>
    <property type="project" value="UniProtKB-SubCell"/>
</dbReference>
<keyword evidence="10" id="KW-0325">Glycoprotein</keyword>
<keyword evidence="9 11" id="KW-0472">Membrane</keyword>
<dbReference type="PANTHER" id="PTHR28533">
    <property type="entry name" value="PROTEIN PBN1"/>
    <property type="match status" value="1"/>
</dbReference>
<accession>U4LBW7</accession>
<dbReference type="AlphaFoldDB" id="U4LBW7"/>
<dbReference type="OrthoDB" id="5546453at2759"/>
<dbReference type="eggNOG" id="ENOG502QS8N">
    <property type="taxonomic scope" value="Eukaryota"/>
</dbReference>
<feature type="transmembrane region" description="Helical" evidence="11">
    <location>
        <begin position="433"/>
        <end position="451"/>
    </location>
</feature>
<evidence type="ECO:0000256" key="9">
    <source>
        <dbReference type="ARBA" id="ARBA00023136"/>
    </source>
</evidence>
<evidence type="ECO:0000256" key="11">
    <source>
        <dbReference type="RuleBase" id="RU366056"/>
    </source>
</evidence>
<dbReference type="InterPro" id="IPR013233">
    <property type="entry name" value="PIG-X/PBN1"/>
</dbReference>
<evidence type="ECO:0000313" key="12">
    <source>
        <dbReference type="EMBL" id="CCX11760.1"/>
    </source>
</evidence>
<keyword evidence="7 11" id="KW-0256">Endoplasmic reticulum</keyword>
<dbReference type="UniPathway" id="UPA00196"/>
<evidence type="ECO:0000256" key="8">
    <source>
        <dbReference type="ARBA" id="ARBA00022989"/>
    </source>
</evidence>
<dbReference type="STRING" id="1076935.U4LBW7"/>
<dbReference type="EMBL" id="HF935642">
    <property type="protein sequence ID" value="CCX11760.1"/>
    <property type="molecule type" value="Genomic_DNA"/>
</dbReference>
<keyword evidence="13" id="KW-1185">Reference proteome</keyword>
<comment type="subcellular location">
    <subcellularLocation>
        <location evidence="11">Endoplasmic reticulum membrane</location>
        <topology evidence="11">Single-pass membrane protein</topology>
    </subcellularLocation>
    <subcellularLocation>
        <location evidence="1">Endoplasmic reticulum membrane</location>
        <topology evidence="1">Single-pass type III membrane protein</topology>
    </subcellularLocation>
</comment>